<sequence length="80" mass="9036">MKNEISYKRSIVTCLIGTLIFIGFMKFTLKATYSNLEIALTGILFFVVMLASQIVTLKLQAKKKANANKQVIKPKAKKRK</sequence>
<gene>
    <name evidence="2" type="ORF">JK634_09340</name>
</gene>
<keyword evidence="3" id="KW-1185">Reference proteome</keyword>
<dbReference type="AlphaFoldDB" id="A0A937K335"/>
<proteinExistence type="predicted"/>
<dbReference type="EMBL" id="JAESWA010000022">
    <property type="protein sequence ID" value="MBL4932006.1"/>
    <property type="molecule type" value="Genomic_DNA"/>
</dbReference>
<feature type="transmembrane region" description="Helical" evidence="1">
    <location>
        <begin position="12"/>
        <end position="32"/>
    </location>
</feature>
<keyword evidence="1" id="KW-1133">Transmembrane helix</keyword>
<dbReference type="Proteomes" id="UP000623681">
    <property type="component" value="Unassembled WGS sequence"/>
</dbReference>
<reference evidence="2" key="1">
    <citation type="submission" date="2021-01" db="EMBL/GenBank/DDBJ databases">
        <title>Genome public.</title>
        <authorList>
            <person name="Liu C."/>
            <person name="Sun Q."/>
        </authorList>
    </citation>
    <scope>NUCLEOTIDE SEQUENCE</scope>
    <source>
        <strain evidence="2">YIM B02565</strain>
    </source>
</reference>
<feature type="transmembrane region" description="Helical" evidence="1">
    <location>
        <begin position="38"/>
        <end position="59"/>
    </location>
</feature>
<organism evidence="2 3">
    <name type="scientific">Clostridium paridis</name>
    <dbReference type="NCBI Taxonomy" id="2803863"/>
    <lineage>
        <taxon>Bacteria</taxon>
        <taxon>Bacillati</taxon>
        <taxon>Bacillota</taxon>
        <taxon>Clostridia</taxon>
        <taxon>Eubacteriales</taxon>
        <taxon>Clostridiaceae</taxon>
        <taxon>Clostridium</taxon>
    </lineage>
</organism>
<dbReference type="RefSeq" id="WP_202767385.1">
    <property type="nucleotide sequence ID" value="NZ_JAESWA010000022.1"/>
</dbReference>
<evidence type="ECO:0000256" key="1">
    <source>
        <dbReference type="SAM" id="Phobius"/>
    </source>
</evidence>
<protein>
    <submittedName>
        <fullName evidence="2">Uncharacterized protein</fullName>
    </submittedName>
</protein>
<evidence type="ECO:0000313" key="2">
    <source>
        <dbReference type="EMBL" id="MBL4932006.1"/>
    </source>
</evidence>
<keyword evidence="1" id="KW-0812">Transmembrane</keyword>
<evidence type="ECO:0000313" key="3">
    <source>
        <dbReference type="Proteomes" id="UP000623681"/>
    </source>
</evidence>
<keyword evidence="1" id="KW-0472">Membrane</keyword>
<accession>A0A937K335</accession>
<name>A0A937K335_9CLOT</name>
<comment type="caution">
    <text evidence="2">The sequence shown here is derived from an EMBL/GenBank/DDBJ whole genome shotgun (WGS) entry which is preliminary data.</text>
</comment>